<evidence type="ECO:0000313" key="3">
    <source>
        <dbReference type="Proteomes" id="UP000729701"/>
    </source>
</evidence>
<protein>
    <submittedName>
        <fullName evidence="2">Uncharacterized protein</fullName>
    </submittedName>
</protein>
<keyword evidence="1" id="KW-1133">Transmembrane helix</keyword>
<proteinExistence type="predicted"/>
<name>A0A951QPL5_9CYAN</name>
<reference evidence="2" key="1">
    <citation type="submission" date="2021-05" db="EMBL/GenBank/DDBJ databases">
        <authorList>
            <person name="Pietrasiak N."/>
            <person name="Ward R."/>
            <person name="Stajich J.E."/>
            <person name="Kurbessoian T."/>
        </authorList>
    </citation>
    <scope>NUCLEOTIDE SEQUENCE</scope>
    <source>
        <strain evidence="2">GSE-NOS-MK-12-04C</strain>
    </source>
</reference>
<dbReference type="AlphaFoldDB" id="A0A951QPL5"/>
<evidence type="ECO:0000256" key="1">
    <source>
        <dbReference type="SAM" id="Phobius"/>
    </source>
</evidence>
<evidence type="ECO:0000313" key="2">
    <source>
        <dbReference type="EMBL" id="MBW4669316.1"/>
    </source>
</evidence>
<sequence length="351" mass="38694">MLKFIQWLLLRLRSETLKLLILAGVLLLVWGTLAPVGTLVWWLSQSAETLGLKKNQTKNLPSSNDKGTTVKSKNINCYIIFLPGVGDFSANKLTPGEEFFLNRLLQLHPNCVVVSDVFPYSAANESLGGERFLAPLWRAAENGNGWLKNADILIKIRNLWRFAISADERYGSIYNQGIASAMVERMNAAHPIPTSESPLKVILIGTSGGVQVALGAASYLDEWLKADLIVVSVGGDFDGNTGFNAVNHTYHLQGSRDWVEDIARFVFASRWPLTVGSPFNQARQSGRYTVIVSGPHTHDGAEGYFGQAFVKESETTYVDLTLQLVNQLPIWSEPKSSTIDKSELKSLPSLK</sequence>
<keyword evidence="1" id="KW-0812">Transmembrane</keyword>
<accession>A0A951QPL5</accession>
<reference evidence="2" key="2">
    <citation type="journal article" date="2022" name="Microbiol. Resour. Announc.">
        <title>Metagenome Sequencing to Explore Phylogenomics of Terrestrial Cyanobacteria.</title>
        <authorList>
            <person name="Ward R.D."/>
            <person name="Stajich J.E."/>
            <person name="Johansen J.R."/>
            <person name="Huntemann M."/>
            <person name="Clum A."/>
            <person name="Foster B."/>
            <person name="Foster B."/>
            <person name="Roux S."/>
            <person name="Palaniappan K."/>
            <person name="Varghese N."/>
            <person name="Mukherjee S."/>
            <person name="Reddy T.B.K."/>
            <person name="Daum C."/>
            <person name="Copeland A."/>
            <person name="Chen I.A."/>
            <person name="Ivanova N.N."/>
            <person name="Kyrpides N.C."/>
            <person name="Shapiro N."/>
            <person name="Eloe-Fadrosh E.A."/>
            <person name="Pietrasiak N."/>
        </authorList>
    </citation>
    <scope>NUCLEOTIDE SEQUENCE</scope>
    <source>
        <strain evidence="2">GSE-NOS-MK-12-04C</strain>
    </source>
</reference>
<organism evidence="2 3">
    <name type="scientific">Cyanomargarita calcarea GSE-NOS-MK-12-04C</name>
    <dbReference type="NCBI Taxonomy" id="2839659"/>
    <lineage>
        <taxon>Bacteria</taxon>
        <taxon>Bacillati</taxon>
        <taxon>Cyanobacteriota</taxon>
        <taxon>Cyanophyceae</taxon>
        <taxon>Nostocales</taxon>
        <taxon>Cyanomargaritaceae</taxon>
        <taxon>Cyanomargarita</taxon>
    </lineage>
</organism>
<keyword evidence="1" id="KW-0472">Membrane</keyword>
<dbReference type="EMBL" id="JAHHGZ010000019">
    <property type="protein sequence ID" value="MBW4669316.1"/>
    <property type="molecule type" value="Genomic_DNA"/>
</dbReference>
<dbReference type="Proteomes" id="UP000729701">
    <property type="component" value="Unassembled WGS sequence"/>
</dbReference>
<comment type="caution">
    <text evidence="2">The sequence shown here is derived from an EMBL/GenBank/DDBJ whole genome shotgun (WGS) entry which is preliminary data.</text>
</comment>
<feature type="transmembrane region" description="Helical" evidence="1">
    <location>
        <begin position="20"/>
        <end position="43"/>
    </location>
</feature>
<gene>
    <name evidence="2" type="ORF">KME60_18325</name>
</gene>